<keyword evidence="3 8" id="KW-0812">Transmembrane</keyword>
<feature type="region of interest" description="Disordered" evidence="9">
    <location>
        <begin position="520"/>
        <end position="552"/>
    </location>
</feature>
<dbReference type="PANTHER" id="PTHR11073:SF1">
    <property type="entry name" value="CALNEXIN 14D-RELATED"/>
    <property type="match status" value="1"/>
</dbReference>
<keyword evidence="11" id="KW-1185">Reference proteome</keyword>
<keyword evidence="4 8" id="KW-0256">Endoplasmic reticulum</keyword>
<dbReference type="Gene3D" id="2.60.120.200">
    <property type="match status" value="1"/>
</dbReference>
<dbReference type="PRINTS" id="PR00626">
    <property type="entry name" value="CALRETICULIN"/>
</dbReference>
<name>A0ABR2K5Z4_9EUKA</name>
<feature type="compositionally biased region" description="Low complexity" evidence="9">
    <location>
        <begin position="536"/>
        <end position="545"/>
    </location>
</feature>
<feature type="signal peptide" evidence="8">
    <location>
        <begin position="1"/>
        <end position="19"/>
    </location>
</feature>
<keyword evidence="5 8" id="KW-1133">Transmembrane helix</keyword>
<feature type="transmembrane region" description="Helical" evidence="8">
    <location>
        <begin position="475"/>
        <end position="500"/>
    </location>
</feature>
<evidence type="ECO:0000256" key="2">
    <source>
        <dbReference type="ARBA" id="ARBA00010983"/>
    </source>
</evidence>
<evidence type="ECO:0000256" key="8">
    <source>
        <dbReference type="RuleBase" id="RU362126"/>
    </source>
</evidence>
<dbReference type="Proteomes" id="UP001470230">
    <property type="component" value="Unassembled WGS sequence"/>
</dbReference>
<dbReference type="SUPFAM" id="SSF63887">
    <property type="entry name" value="P-domain of calnexin/calreticulin"/>
    <property type="match status" value="1"/>
</dbReference>
<accession>A0ABR2K5Z4</accession>
<evidence type="ECO:0000256" key="9">
    <source>
        <dbReference type="SAM" id="MobiDB-lite"/>
    </source>
</evidence>
<organism evidence="10 11">
    <name type="scientific">Tritrichomonas musculus</name>
    <dbReference type="NCBI Taxonomy" id="1915356"/>
    <lineage>
        <taxon>Eukaryota</taxon>
        <taxon>Metamonada</taxon>
        <taxon>Parabasalia</taxon>
        <taxon>Tritrichomonadida</taxon>
        <taxon>Tritrichomonadidae</taxon>
        <taxon>Tritrichomonas</taxon>
    </lineage>
</organism>
<dbReference type="InterPro" id="IPR009033">
    <property type="entry name" value="Calreticulin/calnexin_P_dom_sf"/>
</dbReference>
<reference evidence="10 11" key="1">
    <citation type="submission" date="2024-04" db="EMBL/GenBank/DDBJ databases">
        <title>Tritrichomonas musculus Genome.</title>
        <authorList>
            <person name="Alves-Ferreira E."/>
            <person name="Grigg M."/>
            <person name="Lorenzi H."/>
            <person name="Galac M."/>
        </authorList>
    </citation>
    <scope>NUCLEOTIDE SEQUENCE [LARGE SCALE GENOMIC DNA]</scope>
    <source>
        <strain evidence="10 11">EAF2021</strain>
    </source>
</reference>
<evidence type="ECO:0000256" key="1">
    <source>
        <dbReference type="ARBA" id="ARBA00004389"/>
    </source>
</evidence>
<comment type="subcellular location">
    <subcellularLocation>
        <location evidence="1">Endoplasmic reticulum membrane</location>
        <topology evidence="1">Single-pass membrane protein</topology>
    </subcellularLocation>
</comment>
<protein>
    <recommendedName>
        <fullName evidence="12">Calreticulin family protein</fullName>
    </recommendedName>
</protein>
<dbReference type="PANTHER" id="PTHR11073">
    <property type="entry name" value="CALRETICULIN AND CALNEXIN"/>
    <property type="match status" value="1"/>
</dbReference>
<feature type="chain" id="PRO_5044958203" description="Calreticulin family protein" evidence="8">
    <location>
        <begin position="20"/>
        <end position="552"/>
    </location>
</feature>
<evidence type="ECO:0000256" key="4">
    <source>
        <dbReference type="ARBA" id="ARBA00022824"/>
    </source>
</evidence>
<sequence>MFNIFFLLFTFICSKNTIVQLPVEPEGPYYHFQTFENDDWDKHYVIASDSKFKGTWRVEKSQVPPYENMIYTKTQNTLSAISSNFTSPLKLTNDTLVVQFEVRYEQPLQCGGAYIILYGEDNQNSSYVIKFGPDLCSPNNHVYFNFTHKNRLTGRFVEHRLIEPPIMNDITPGISHLYTLVIRSDNSFEILVDTISMLQGDLLIDFIPSVNPPKEIDDPNDKKPKDFNDQEMIFDKSVKKPADWEQPEFIPNPAKLNPPSGWLLNEPDRIPDPQAKKPADWDEEFFGKWEAPLIENPKCKIGCGKYTPPLMKNPKFKGVWRPPKIRNPDYQGKWVPRKIPNPKYYSDTNVHNFRPLAGLRIETKVVSSKVGFNNILVSTNEAMVHQWNKKYYRTKTRFLKLQAKGKLQAENTIQLVRGIQKVPELKKVQIENNQNQFNTPRSENINQENTMNDALNGFFATISNSWNSMNNSGKIFFISILVITILVPFIVCGCVLVVYLRRKGRNDEYSDYDYEYEEEVKVKEKPKEKEREVKSKPQNTSSKKTTTSKKRK</sequence>
<dbReference type="Pfam" id="PF00262">
    <property type="entry name" value="Calreticulin"/>
    <property type="match status" value="1"/>
</dbReference>
<dbReference type="Gene3D" id="2.10.250.10">
    <property type="entry name" value="Calreticulin/calnexin, P domain"/>
    <property type="match status" value="1"/>
</dbReference>
<keyword evidence="7 8" id="KW-0143">Chaperone</keyword>
<comment type="similarity">
    <text evidence="2 8">Belongs to the calreticulin family.</text>
</comment>
<comment type="caution">
    <text evidence="10">The sequence shown here is derived from an EMBL/GenBank/DDBJ whole genome shotgun (WGS) entry which is preliminary data.</text>
</comment>
<keyword evidence="8" id="KW-0732">Signal</keyword>
<evidence type="ECO:0000313" key="10">
    <source>
        <dbReference type="EMBL" id="KAK8886510.1"/>
    </source>
</evidence>
<evidence type="ECO:0000313" key="11">
    <source>
        <dbReference type="Proteomes" id="UP001470230"/>
    </source>
</evidence>
<evidence type="ECO:0008006" key="12">
    <source>
        <dbReference type="Google" id="ProtNLM"/>
    </source>
</evidence>
<dbReference type="InterPro" id="IPR013320">
    <property type="entry name" value="ConA-like_dom_sf"/>
</dbReference>
<evidence type="ECO:0000256" key="7">
    <source>
        <dbReference type="ARBA" id="ARBA00023186"/>
    </source>
</evidence>
<evidence type="ECO:0000256" key="5">
    <source>
        <dbReference type="ARBA" id="ARBA00022989"/>
    </source>
</evidence>
<dbReference type="InterPro" id="IPR001580">
    <property type="entry name" value="Calret/calnex"/>
</dbReference>
<feature type="compositionally biased region" description="Basic and acidic residues" evidence="9">
    <location>
        <begin position="520"/>
        <end position="535"/>
    </location>
</feature>
<gene>
    <name evidence="10" type="ORF">M9Y10_041974</name>
</gene>
<dbReference type="SUPFAM" id="SSF49899">
    <property type="entry name" value="Concanavalin A-like lectins/glucanases"/>
    <property type="match status" value="1"/>
</dbReference>
<evidence type="ECO:0000256" key="6">
    <source>
        <dbReference type="ARBA" id="ARBA00023136"/>
    </source>
</evidence>
<dbReference type="EMBL" id="JAPFFF010000007">
    <property type="protein sequence ID" value="KAK8886510.1"/>
    <property type="molecule type" value="Genomic_DNA"/>
</dbReference>
<proteinExistence type="inferred from homology"/>
<keyword evidence="6 8" id="KW-0472">Membrane</keyword>
<evidence type="ECO:0000256" key="3">
    <source>
        <dbReference type="ARBA" id="ARBA00022692"/>
    </source>
</evidence>